<organism evidence="2 3">
    <name type="scientific">Obba rivulosa</name>
    <dbReference type="NCBI Taxonomy" id="1052685"/>
    <lineage>
        <taxon>Eukaryota</taxon>
        <taxon>Fungi</taxon>
        <taxon>Dikarya</taxon>
        <taxon>Basidiomycota</taxon>
        <taxon>Agaricomycotina</taxon>
        <taxon>Agaricomycetes</taxon>
        <taxon>Polyporales</taxon>
        <taxon>Gelatoporiaceae</taxon>
        <taxon>Obba</taxon>
    </lineage>
</organism>
<keyword evidence="1" id="KW-0812">Transmembrane</keyword>
<dbReference type="OrthoDB" id="2755676at2759"/>
<protein>
    <submittedName>
        <fullName evidence="2">Uncharacterized protein</fullName>
    </submittedName>
</protein>
<dbReference type="EMBL" id="KV722330">
    <property type="protein sequence ID" value="OCH96628.1"/>
    <property type="molecule type" value="Genomic_DNA"/>
</dbReference>
<keyword evidence="3" id="KW-1185">Reference proteome</keyword>
<keyword evidence="1" id="KW-0472">Membrane</keyword>
<feature type="transmembrane region" description="Helical" evidence="1">
    <location>
        <begin position="20"/>
        <end position="43"/>
    </location>
</feature>
<dbReference type="Proteomes" id="UP000250043">
    <property type="component" value="Unassembled WGS sequence"/>
</dbReference>
<evidence type="ECO:0000313" key="3">
    <source>
        <dbReference type="Proteomes" id="UP000250043"/>
    </source>
</evidence>
<gene>
    <name evidence="2" type="ORF">OBBRIDRAFT_14517</name>
</gene>
<accession>A0A8E2DVH3</accession>
<keyword evidence="1" id="KW-1133">Transmembrane helix</keyword>
<dbReference type="AlphaFoldDB" id="A0A8E2DVH3"/>
<proteinExistence type="predicted"/>
<evidence type="ECO:0000256" key="1">
    <source>
        <dbReference type="SAM" id="Phobius"/>
    </source>
</evidence>
<evidence type="ECO:0000313" key="2">
    <source>
        <dbReference type="EMBL" id="OCH96628.1"/>
    </source>
</evidence>
<reference evidence="2 3" key="1">
    <citation type="submission" date="2016-07" db="EMBL/GenBank/DDBJ databases">
        <title>Draft genome of the white-rot fungus Obba rivulosa 3A-2.</title>
        <authorList>
            <consortium name="DOE Joint Genome Institute"/>
            <person name="Miettinen O."/>
            <person name="Riley R."/>
            <person name="Acob R."/>
            <person name="Barry K."/>
            <person name="Cullen D."/>
            <person name="De Vries R."/>
            <person name="Hainaut M."/>
            <person name="Hatakka A."/>
            <person name="Henrissat B."/>
            <person name="Hilden K."/>
            <person name="Kuo R."/>
            <person name="Labutti K."/>
            <person name="Lipzen A."/>
            <person name="Makela M.R."/>
            <person name="Sandor L."/>
            <person name="Spatafora J.W."/>
            <person name="Grigoriev I.V."/>
            <person name="Hibbett D.S."/>
        </authorList>
    </citation>
    <scope>NUCLEOTIDE SEQUENCE [LARGE SCALE GENOMIC DNA]</scope>
    <source>
        <strain evidence="2 3">3A-2</strain>
    </source>
</reference>
<sequence length="343" mass="35552">MYVRGRRHVLYYVRDLDIAICSLLILVFSARLYNYAFVGFLLLQDVTPARPCRVEVSILTNGAATHVRKWHVRSSCNLVSLHRQACQPRLQYRQKHHATQFPAFVSSSSSTPAKTLYRFQDIKMRTPALACAVFAVALSPGLAAAAPLPGGGTYNADISSPSHAQAHSPSTESFLAGNPLNVRGIIKPRRSVVGLFEPRALDMYTSGGNAYTGSTSSVDGGSIDNLEKRLNDADTLGGNAYTGDSGNVDGGSVINEAINYGMPTILNMNSNNAGGGGFSGSGCSAGGFGDHNGGGGNGYSGSSGNARGGDVENVGGMMNVNSNNAGTAGTSMTGCAVGGAANS</sequence>
<name>A0A8E2DVH3_9APHY</name>